<dbReference type="AlphaFoldDB" id="A0A915JC22"/>
<evidence type="ECO:0000313" key="1">
    <source>
        <dbReference type="Proteomes" id="UP000887565"/>
    </source>
</evidence>
<sequence length="169" mass="19120">PVFEAFRQNFCDLTSANSPAKRRPSTPRRSAYWPNHKILLTASTVTRLCALSLNNANFYMQDVTTTVDADDDPFVESTPGANRLWWRPVAEFVEQRPSLLTPPLVFDGSGVGNGKARETGKANLFYKRLTKLCGGRVASGGEHLWRELTGHRHAARRRNDHRRVGCRRR</sequence>
<proteinExistence type="predicted"/>
<protein>
    <submittedName>
        <fullName evidence="2">Uncharacterized protein</fullName>
    </submittedName>
</protein>
<reference evidence="2" key="1">
    <citation type="submission" date="2022-11" db="UniProtKB">
        <authorList>
            <consortium name="WormBaseParasite"/>
        </authorList>
    </citation>
    <scope>IDENTIFICATION</scope>
</reference>
<accession>A0A915JC22</accession>
<organism evidence="1 2">
    <name type="scientific">Romanomermis culicivorax</name>
    <name type="common">Nematode worm</name>
    <dbReference type="NCBI Taxonomy" id="13658"/>
    <lineage>
        <taxon>Eukaryota</taxon>
        <taxon>Metazoa</taxon>
        <taxon>Ecdysozoa</taxon>
        <taxon>Nematoda</taxon>
        <taxon>Enoplea</taxon>
        <taxon>Dorylaimia</taxon>
        <taxon>Mermithida</taxon>
        <taxon>Mermithoidea</taxon>
        <taxon>Mermithidae</taxon>
        <taxon>Romanomermis</taxon>
    </lineage>
</organism>
<keyword evidence="1" id="KW-1185">Reference proteome</keyword>
<evidence type="ECO:0000313" key="2">
    <source>
        <dbReference type="WBParaSite" id="nRc.2.0.1.t24024-RA"/>
    </source>
</evidence>
<dbReference type="WBParaSite" id="nRc.2.0.1.t24024-RA">
    <property type="protein sequence ID" value="nRc.2.0.1.t24024-RA"/>
    <property type="gene ID" value="nRc.2.0.1.g24024"/>
</dbReference>
<dbReference type="Proteomes" id="UP000887565">
    <property type="component" value="Unplaced"/>
</dbReference>
<name>A0A915JC22_ROMCU</name>